<dbReference type="InterPro" id="IPR003593">
    <property type="entry name" value="AAA+_ATPase"/>
</dbReference>
<accession>D5EE12</accession>
<evidence type="ECO:0000256" key="5">
    <source>
        <dbReference type="ARBA" id="ARBA00022741"/>
    </source>
</evidence>
<comment type="subcellular location">
    <subcellularLocation>
        <location evidence="1">Cell membrane</location>
        <topology evidence="1">Peripheral membrane protein</topology>
    </subcellularLocation>
</comment>
<dbReference type="STRING" id="572547.Amico_0659"/>
<dbReference type="Gene3D" id="3.40.50.300">
    <property type="entry name" value="P-loop containing nucleotide triphosphate hydrolases"/>
    <property type="match status" value="1"/>
</dbReference>
<name>D5EE12_AMICL</name>
<dbReference type="FunFam" id="3.40.50.300:FF:000224">
    <property type="entry name" value="Energy-coupling factor transporter ATP-binding protein EcfA"/>
    <property type="match status" value="1"/>
</dbReference>
<dbReference type="SUPFAM" id="SSF52540">
    <property type="entry name" value="P-loop containing nucleoside triphosphate hydrolases"/>
    <property type="match status" value="1"/>
</dbReference>
<dbReference type="PROSITE" id="PS00211">
    <property type="entry name" value="ABC_TRANSPORTER_1"/>
    <property type="match status" value="1"/>
</dbReference>
<keyword evidence="5" id="KW-0547">Nucleotide-binding</keyword>
<dbReference type="AlphaFoldDB" id="D5EE12"/>
<evidence type="ECO:0000256" key="8">
    <source>
        <dbReference type="ARBA" id="ARBA00023136"/>
    </source>
</evidence>
<organism evidence="10 11">
    <name type="scientific">Aminobacterium colombiense (strain DSM 12261 / ALA-1)</name>
    <dbReference type="NCBI Taxonomy" id="572547"/>
    <lineage>
        <taxon>Bacteria</taxon>
        <taxon>Thermotogati</taxon>
        <taxon>Synergistota</taxon>
        <taxon>Synergistia</taxon>
        <taxon>Synergistales</taxon>
        <taxon>Aminobacteriaceae</taxon>
        <taxon>Aminobacterium</taxon>
    </lineage>
</organism>
<dbReference type="PANTHER" id="PTHR43553">
    <property type="entry name" value="HEAVY METAL TRANSPORTER"/>
    <property type="match status" value="1"/>
</dbReference>
<keyword evidence="3" id="KW-0813">Transport</keyword>
<comment type="similarity">
    <text evidence="2">Belongs to the ABC transporter superfamily.</text>
</comment>
<gene>
    <name evidence="10" type="ordered locus">Amico_0659</name>
</gene>
<evidence type="ECO:0000256" key="3">
    <source>
        <dbReference type="ARBA" id="ARBA00022448"/>
    </source>
</evidence>
<dbReference type="RefSeq" id="WP_013048060.1">
    <property type="nucleotide sequence ID" value="NC_014011.1"/>
</dbReference>
<evidence type="ECO:0000313" key="10">
    <source>
        <dbReference type="EMBL" id="ADE56794.1"/>
    </source>
</evidence>
<keyword evidence="11" id="KW-1185">Reference proteome</keyword>
<keyword evidence="4" id="KW-1003">Cell membrane</keyword>
<dbReference type="KEGG" id="aco:Amico_0659"/>
<feature type="domain" description="ABC transporter" evidence="9">
    <location>
        <begin position="3"/>
        <end position="243"/>
    </location>
</feature>
<evidence type="ECO:0000256" key="4">
    <source>
        <dbReference type="ARBA" id="ARBA00022475"/>
    </source>
</evidence>
<dbReference type="GO" id="GO:0042626">
    <property type="term" value="F:ATPase-coupled transmembrane transporter activity"/>
    <property type="evidence" value="ECO:0007669"/>
    <property type="project" value="TreeGrafter"/>
</dbReference>
<dbReference type="InterPro" id="IPR015856">
    <property type="entry name" value="ABC_transpr_CbiO/EcfA_su"/>
</dbReference>
<dbReference type="PROSITE" id="PS50893">
    <property type="entry name" value="ABC_TRANSPORTER_2"/>
    <property type="match status" value="1"/>
</dbReference>
<dbReference type="GO" id="GO:0043190">
    <property type="term" value="C:ATP-binding cassette (ABC) transporter complex"/>
    <property type="evidence" value="ECO:0007669"/>
    <property type="project" value="TreeGrafter"/>
</dbReference>
<keyword evidence="7" id="KW-1278">Translocase</keyword>
<sequence>MSIIIKNLTHTYHPSTPLETVALEGINLTTEKGQWLSIVGHTGSGKSTLAQHLNALIVPEKGEVIVEGFVSRPKSQDLRKIRRLVGLVFQYPEQQLFAETVFDEVAFAPRNWGVSEEDLEKVVNETLLEVGIPLDFLDRNPFQLSGGEKRRIALASVLAAEPAYLVLDEPTAGLDATGRKDLIKLLSKQKKKGRGIIFVTHDLETALMSSDSILVLEGGREVVQGAPGKIIEELSRGAIRGLRMPEVLELAMCLEQKGWAVPLTWSHYDLFESLKKQVRLS</sequence>
<dbReference type="OrthoDB" id="9784332at2"/>
<dbReference type="Pfam" id="PF00005">
    <property type="entry name" value="ABC_tran"/>
    <property type="match status" value="1"/>
</dbReference>
<evidence type="ECO:0000256" key="6">
    <source>
        <dbReference type="ARBA" id="ARBA00022840"/>
    </source>
</evidence>
<dbReference type="eggNOG" id="COG1122">
    <property type="taxonomic scope" value="Bacteria"/>
</dbReference>
<dbReference type="CDD" id="cd03225">
    <property type="entry name" value="ABC_cobalt_CbiO_domain1"/>
    <property type="match status" value="1"/>
</dbReference>
<dbReference type="InterPro" id="IPR017871">
    <property type="entry name" value="ABC_transporter-like_CS"/>
</dbReference>
<dbReference type="EMBL" id="CP001997">
    <property type="protein sequence ID" value="ADE56794.1"/>
    <property type="molecule type" value="Genomic_DNA"/>
</dbReference>
<dbReference type="GO" id="GO:0005524">
    <property type="term" value="F:ATP binding"/>
    <property type="evidence" value="ECO:0007669"/>
    <property type="project" value="UniProtKB-KW"/>
</dbReference>
<dbReference type="GO" id="GO:0016887">
    <property type="term" value="F:ATP hydrolysis activity"/>
    <property type="evidence" value="ECO:0007669"/>
    <property type="project" value="InterPro"/>
</dbReference>
<proteinExistence type="inferred from homology"/>
<evidence type="ECO:0000256" key="2">
    <source>
        <dbReference type="ARBA" id="ARBA00005417"/>
    </source>
</evidence>
<dbReference type="InterPro" id="IPR027417">
    <property type="entry name" value="P-loop_NTPase"/>
</dbReference>
<reference evidence="10 11" key="1">
    <citation type="journal article" date="2010" name="Stand. Genomic Sci.">
        <title>Complete genome sequence of Aminobacterium colombiense type strain (ALA-1).</title>
        <authorList>
            <person name="Chertkov O."/>
            <person name="Sikorski J."/>
            <person name="Brambilla E."/>
            <person name="Lapidus A."/>
            <person name="Copeland A."/>
            <person name="Glavina Del Rio T."/>
            <person name="Nolan M."/>
            <person name="Lucas S."/>
            <person name="Tice H."/>
            <person name="Cheng J.F."/>
            <person name="Han C."/>
            <person name="Detter J.C."/>
            <person name="Bruce D."/>
            <person name="Tapia R."/>
            <person name="Goodwin L."/>
            <person name="Pitluck S."/>
            <person name="Liolios K."/>
            <person name="Ivanova N."/>
            <person name="Mavromatis K."/>
            <person name="Ovchinnikova G."/>
            <person name="Pati A."/>
            <person name="Chen A."/>
            <person name="Palaniappan K."/>
            <person name="Land M."/>
            <person name="Hauser L."/>
            <person name="Chang Y.J."/>
            <person name="Jeffries C.D."/>
            <person name="Spring S."/>
            <person name="Rohde M."/>
            <person name="Goker M."/>
            <person name="Bristow J."/>
            <person name="Eisen J.A."/>
            <person name="Markowitz V."/>
            <person name="Hugenholtz P."/>
            <person name="Kyrpides N.C."/>
            <person name="Klenk H.P."/>
        </authorList>
    </citation>
    <scope>NUCLEOTIDE SEQUENCE [LARGE SCALE GENOMIC DNA]</scope>
    <source>
        <strain evidence="11">DSM 12261 / ALA-1</strain>
    </source>
</reference>
<dbReference type="InterPro" id="IPR003439">
    <property type="entry name" value="ABC_transporter-like_ATP-bd"/>
</dbReference>
<dbReference type="HOGENOM" id="CLU_000604_1_22_0"/>
<dbReference type="PANTHER" id="PTHR43553:SF27">
    <property type="entry name" value="ENERGY-COUPLING FACTOR TRANSPORTER ATP-BINDING PROTEIN ECFA2"/>
    <property type="match status" value="1"/>
</dbReference>
<evidence type="ECO:0000256" key="7">
    <source>
        <dbReference type="ARBA" id="ARBA00022967"/>
    </source>
</evidence>
<evidence type="ECO:0000256" key="1">
    <source>
        <dbReference type="ARBA" id="ARBA00004202"/>
    </source>
</evidence>
<keyword evidence="8" id="KW-0472">Membrane</keyword>
<keyword evidence="6" id="KW-0067">ATP-binding</keyword>
<dbReference type="SMART" id="SM00382">
    <property type="entry name" value="AAA"/>
    <property type="match status" value="1"/>
</dbReference>
<dbReference type="Proteomes" id="UP000002366">
    <property type="component" value="Chromosome"/>
</dbReference>
<evidence type="ECO:0000259" key="9">
    <source>
        <dbReference type="PROSITE" id="PS50893"/>
    </source>
</evidence>
<dbReference type="InterPro" id="IPR050095">
    <property type="entry name" value="ECF_ABC_transporter_ATP-bd"/>
</dbReference>
<evidence type="ECO:0000313" key="11">
    <source>
        <dbReference type="Proteomes" id="UP000002366"/>
    </source>
</evidence>
<protein>
    <submittedName>
        <fullName evidence="10">ABC transporter related protein</fullName>
    </submittedName>
</protein>